<dbReference type="InterPro" id="IPR005546">
    <property type="entry name" value="Autotransporte_beta"/>
</dbReference>
<sequence length="1045" mass="106122">MPTTSLRRRKRQRMLSIALVASPLALYGLEAQAACTTTGTTTTCDATAPNPWTQTVGTGNKAVEDNRTVTVQTGSTISVGSANAISLRDNANINVQGGATVSNNASSGPGLFNTGNNTIEFRNNGTLTVAEGGSVLSNGRQNNGEAVNVMGSGNTVINNGTIRANNAAAIWFDNLSGSNTIINNETGVIQAPGNVIGSAGNASVDFTNKGIVRGNLVFAGGDDTLRLYTGSTITGNFNGGGGSNTIYLSGTGDSALPGNISNFQTLIKNDTGTWTLTGTVSGVQNATVQQGTLILTGNNAAYTGNITVDAAGTLQGRAQSLMPTIVNNGLVRFDQPDASTYAGLISGAGAVEKTGAGTLTLAPTAAGGNTYAGGTSINGGTVAISADNALGAATGGLSFNGGALQLNQNLDLAGTRAVTLNAGGGTIDTQGFSSTLSQGMTGSGALTKLGSGVLTLNGNNSVGGGTTVAAGTLVVGDATHGNASLAGSTLVNSGATLGGYGSVSGSVRNDGTLAVADAVPSLAGAGAGTGTFTINGALFNTGLMQVGGAGVGNRLAVNGSFMGAGGTLALNTQLGADNSPTDQLVLSGGGAAGNTAVRITNVGGAGAQTTGNGIPVVVAINGATTQAGAFALGAPVVAGPYEYTLHRGGNGSADSWYLRSTRPAPTPDPTPDPQPKPDPKPQPQPDPKPQPQPQPDPKPIDPTPNETTNPTTPEVPNYRPEVSLYTAVPSMALMYSRAMLDTLHERVGDETLLRTGVPSGGKDGDKAFNGAWARVIGQKGSRMSDGGIYGADGPAFDYKLAAVQLGGDVYRAQNADNSRDHAGVMFSTGRITGDVTHADGTDAGSNAINATTVGVYWTHFSPNDWYVDAVAQGTRYDVTSSPTRMAGLTSHGLGYALSLETGYPIALENRWRVEPQAQLIYQRIGLADGADPAAQVHFGNAQSLLGRVGVRVAKDWGDTPERPRSTWFRASVWQEFRGTTTTSFSSANGWVPFTSSMPATVVDLQAGVTAQFTRTASFYASVGYQISTDGRLHGYDGKLGLRWNW</sequence>
<feature type="compositionally biased region" description="Pro residues" evidence="2">
    <location>
        <begin position="664"/>
        <end position="702"/>
    </location>
</feature>
<feature type="compositionally biased region" description="Low complexity" evidence="2">
    <location>
        <begin position="703"/>
        <end position="717"/>
    </location>
</feature>
<gene>
    <name evidence="5" type="ORF">HGR00_29465</name>
</gene>
<dbReference type="InterPro" id="IPR036709">
    <property type="entry name" value="Autotransporte_beta_dom_sf"/>
</dbReference>
<protein>
    <submittedName>
        <fullName evidence="5">Autotransporter outer membrane beta-barrel domain-containing protein</fullName>
    </submittedName>
</protein>
<evidence type="ECO:0000259" key="4">
    <source>
        <dbReference type="PROSITE" id="PS51208"/>
    </source>
</evidence>
<dbReference type="NCBIfam" id="TIGR01414">
    <property type="entry name" value="autotrans_barl"/>
    <property type="match status" value="1"/>
</dbReference>
<dbReference type="InterPro" id="IPR051551">
    <property type="entry name" value="Autotransporter_adhesion"/>
</dbReference>
<dbReference type="SUPFAM" id="SSF103515">
    <property type="entry name" value="Autotransporter"/>
    <property type="match status" value="1"/>
</dbReference>
<evidence type="ECO:0000256" key="1">
    <source>
        <dbReference type="ARBA" id="ARBA00022729"/>
    </source>
</evidence>
<dbReference type="CDD" id="cd01344">
    <property type="entry name" value="PL2_Passenger_AT"/>
    <property type="match status" value="1"/>
</dbReference>
<dbReference type="InterPro" id="IPR011050">
    <property type="entry name" value="Pectin_lyase_fold/virulence"/>
</dbReference>
<feature type="chain" id="PRO_5032817320" evidence="3">
    <location>
        <begin position="34"/>
        <end position="1045"/>
    </location>
</feature>
<dbReference type="InterPro" id="IPR012332">
    <property type="entry name" value="Autotransporter_pectin_lyase_C"/>
</dbReference>
<dbReference type="Gene3D" id="2.40.128.130">
    <property type="entry name" value="Autotransporter beta-domain"/>
    <property type="match status" value="1"/>
</dbReference>
<dbReference type="AlphaFoldDB" id="A0A848P2T3"/>
<feature type="domain" description="Autotransporter" evidence="4">
    <location>
        <begin position="764"/>
        <end position="1045"/>
    </location>
</feature>
<proteinExistence type="predicted"/>
<name>A0A848P2T3_9RALS</name>
<dbReference type="PANTHER" id="PTHR35037">
    <property type="entry name" value="C-TERMINAL REGION OF AIDA-LIKE PROTEIN"/>
    <property type="match status" value="1"/>
</dbReference>
<dbReference type="NCBIfam" id="TIGR02601">
    <property type="entry name" value="autotrns_rpt"/>
    <property type="match status" value="2"/>
</dbReference>
<comment type="caution">
    <text evidence="5">The sequence shown here is derived from an EMBL/GenBank/DDBJ whole genome shotgun (WGS) entry which is preliminary data.</text>
</comment>
<dbReference type="Proteomes" id="UP000575469">
    <property type="component" value="Unassembled WGS sequence"/>
</dbReference>
<dbReference type="InterPro" id="IPR006315">
    <property type="entry name" value="OM_autotransptr_brl_dom"/>
</dbReference>
<dbReference type="Gene3D" id="2.160.20.20">
    <property type="match status" value="2"/>
</dbReference>
<dbReference type="SUPFAM" id="SSF51126">
    <property type="entry name" value="Pectin lyase-like"/>
    <property type="match status" value="2"/>
</dbReference>
<evidence type="ECO:0000256" key="2">
    <source>
        <dbReference type="SAM" id="MobiDB-lite"/>
    </source>
</evidence>
<dbReference type="PROSITE" id="PS51208">
    <property type="entry name" value="AUTOTRANSPORTER"/>
    <property type="match status" value="1"/>
</dbReference>
<dbReference type="Pfam" id="PF03797">
    <property type="entry name" value="Autotransporter"/>
    <property type="match status" value="1"/>
</dbReference>
<keyword evidence="1 3" id="KW-0732">Signal</keyword>
<feature type="region of interest" description="Disordered" evidence="2">
    <location>
        <begin position="649"/>
        <end position="720"/>
    </location>
</feature>
<accession>A0A848P2T3</accession>
<dbReference type="Pfam" id="PF18883">
    <property type="entry name" value="AC_1"/>
    <property type="match status" value="1"/>
</dbReference>
<evidence type="ECO:0000313" key="5">
    <source>
        <dbReference type="EMBL" id="NMV42051.1"/>
    </source>
</evidence>
<dbReference type="RefSeq" id="WP_169341993.1">
    <property type="nucleotide sequence ID" value="NZ_JABBZM010000045.1"/>
</dbReference>
<evidence type="ECO:0000256" key="3">
    <source>
        <dbReference type="SAM" id="SignalP"/>
    </source>
</evidence>
<evidence type="ECO:0000313" key="6">
    <source>
        <dbReference type="Proteomes" id="UP000575469"/>
    </source>
</evidence>
<dbReference type="InterPro" id="IPR013425">
    <property type="entry name" value="Autotrns_rpt"/>
</dbReference>
<dbReference type="SMART" id="SM00869">
    <property type="entry name" value="Autotransporter"/>
    <property type="match status" value="1"/>
</dbReference>
<dbReference type="GO" id="GO:0019867">
    <property type="term" value="C:outer membrane"/>
    <property type="evidence" value="ECO:0007669"/>
    <property type="project" value="InterPro"/>
</dbReference>
<organism evidence="5 6">
    <name type="scientific">Ralstonia insidiosa</name>
    <dbReference type="NCBI Taxonomy" id="190721"/>
    <lineage>
        <taxon>Bacteria</taxon>
        <taxon>Pseudomonadati</taxon>
        <taxon>Pseudomonadota</taxon>
        <taxon>Betaproteobacteria</taxon>
        <taxon>Burkholderiales</taxon>
        <taxon>Burkholderiaceae</taxon>
        <taxon>Ralstonia</taxon>
    </lineage>
</organism>
<dbReference type="EMBL" id="JABBZM010000045">
    <property type="protein sequence ID" value="NMV42051.1"/>
    <property type="molecule type" value="Genomic_DNA"/>
</dbReference>
<feature type="signal peptide" evidence="3">
    <location>
        <begin position="1"/>
        <end position="33"/>
    </location>
</feature>
<reference evidence="5 6" key="1">
    <citation type="submission" date="2020-04" db="EMBL/GenBank/DDBJ databases">
        <title>Ralstonia insidiosa genome sequencing and assembly.</title>
        <authorList>
            <person name="Martins R.C.R."/>
            <person name="Perdigao-Neto L.V."/>
            <person name="Levin A.S.S."/>
            <person name="Costa S.F."/>
        </authorList>
    </citation>
    <scope>NUCLEOTIDE SEQUENCE [LARGE SCALE GENOMIC DNA]</scope>
    <source>
        <strain evidence="5 6">5047</strain>
    </source>
</reference>
<dbReference type="PANTHER" id="PTHR35037:SF3">
    <property type="entry name" value="C-TERMINAL REGION OF AIDA-LIKE PROTEIN"/>
    <property type="match status" value="1"/>
</dbReference>
<dbReference type="InterPro" id="IPR043990">
    <property type="entry name" value="AC_1"/>
</dbReference>
<dbReference type="Pfam" id="PF12951">
    <property type="entry name" value="PATR"/>
    <property type="match status" value="4"/>
</dbReference>